<sequence>MQYFDDVAKRRIRWLTRRGLLELDIILGRFMSCAFDQLSDDDLNAFVALMDLPDPEILALINQSDQSESYIYPQFEPVLEKIRQAQFL</sequence>
<evidence type="ECO:0000256" key="4">
    <source>
        <dbReference type="ARBA" id="ARBA00022490"/>
    </source>
</evidence>
<evidence type="ECO:0000256" key="5">
    <source>
        <dbReference type="ARBA" id="ARBA00023186"/>
    </source>
</evidence>
<protein>
    <recommendedName>
        <fullName evidence="3">FAD assembly factor SdhE</fullName>
    </recommendedName>
</protein>
<evidence type="ECO:0000313" key="7">
    <source>
        <dbReference type="Proteomes" id="UP000229970"/>
    </source>
</evidence>
<dbReference type="InterPro" id="IPR036714">
    <property type="entry name" value="SDH_sf"/>
</dbReference>
<proteinExistence type="inferred from homology"/>
<dbReference type="PANTHER" id="PTHR39585:SF1">
    <property type="entry name" value="FAD ASSEMBLY FACTOR SDHE"/>
    <property type="match status" value="1"/>
</dbReference>
<accession>A0A066TDR1</accession>
<dbReference type="OrthoDB" id="9180899at2"/>
<dbReference type="GO" id="GO:0005737">
    <property type="term" value="C:cytoplasm"/>
    <property type="evidence" value="ECO:0007669"/>
    <property type="project" value="UniProtKB-SubCell"/>
</dbReference>
<comment type="similarity">
    <text evidence="2">Belongs to the SdhE FAD assembly factor family.</text>
</comment>
<dbReference type="Gene3D" id="1.10.150.250">
    <property type="entry name" value="Flavinator of succinate dehydrogenase"/>
    <property type="match status" value="1"/>
</dbReference>
<dbReference type="PANTHER" id="PTHR39585">
    <property type="entry name" value="FAD ASSEMBLY FACTOR SDHE"/>
    <property type="match status" value="1"/>
</dbReference>
<comment type="caution">
    <text evidence="6">The sequence shown here is derived from an EMBL/GenBank/DDBJ whole genome shotgun (WGS) entry which is preliminary data.</text>
</comment>
<comment type="subcellular location">
    <subcellularLocation>
        <location evidence="1">Cytoplasm</location>
    </subcellularLocation>
</comment>
<dbReference type="SUPFAM" id="SSF109910">
    <property type="entry name" value="YgfY-like"/>
    <property type="match status" value="1"/>
</dbReference>
<evidence type="ECO:0000256" key="1">
    <source>
        <dbReference type="ARBA" id="ARBA00004496"/>
    </source>
</evidence>
<dbReference type="RefSeq" id="WP_037405775.1">
    <property type="nucleotide sequence ID" value="NZ_MEIP01000014.1"/>
</dbReference>
<dbReference type="EMBL" id="MEIP01000014">
    <property type="protein sequence ID" value="PIT47650.1"/>
    <property type="molecule type" value="Genomic_DNA"/>
</dbReference>
<evidence type="ECO:0000313" key="6">
    <source>
        <dbReference type="EMBL" id="PIT47650.1"/>
    </source>
</evidence>
<dbReference type="Pfam" id="PF03937">
    <property type="entry name" value="Sdh5"/>
    <property type="match status" value="1"/>
</dbReference>
<reference evidence="6 7" key="1">
    <citation type="journal article" date="2017" name="MBio">
        <title>Type VI secretion-mediated competition in the bee gut microbiome.</title>
        <authorList>
            <person name="Steele M.I."/>
            <person name="Kwong W.K."/>
            <person name="Powell J.E."/>
            <person name="Whiteley M."/>
            <person name="Moran N.A."/>
        </authorList>
    </citation>
    <scope>NUCLEOTIDE SEQUENCE [LARGE SCALE GENOMIC DNA]</scope>
    <source>
        <strain evidence="6 7">Ruf1-X</strain>
    </source>
</reference>
<dbReference type="eggNOG" id="COG2938">
    <property type="taxonomic scope" value="Bacteria"/>
</dbReference>
<organism evidence="6 7">
    <name type="scientific">Snodgrassella alvi</name>
    <dbReference type="NCBI Taxonomy" id="1196083"/>
    <lineage>
        <taxon>Bacteria</taxon>
        <taxon>Pseudomonadati</taxon>
        <taxon>Pseudomonadota</taxon>
        <taxon>Betaproteobacteria</taxon>
        <taxon>Neisseriales</taxon>
        <taxon>Neisseriaceae</taxon>
        <taxon>Snodgrassella</taxon>
    </lineage>
</organism>
<dbReference type="InterPro" id="IPR005631">
    <property type="entry name" value="SDH"/>
</dbReference>
<dbReference type="InterPro" id="IPR050531">
    <property type="entry name" value="SdhE_FAD_assembly_factor"/>
</dbReference>
<name>A0A066TDR1_9NEIS</name>
<gene>
    <name evidence="6" type="ORF">BHC46_04930</name>
</gene>
<dbReference type="Proteomes" id="UP000229970">
    <property type="component" value="Unassembled WGS sequence"/>
</dbReference>
<evidence type="ECO:0000256" key="2">
    <source>
        <dbReference type="ARBA" id="ARBA00008571"/>
    </source>
</evidence>
<evidence type="ECO:0000256" key="3">
    <source>
        <dbReference type="ARBA" id="ARBA00019418"/>
    </source>
</evidence>
<dbReference type="AlphaFoldDB" id="A0A066TDR1"/>
<keyword evidence="4" id="KW-0963">Cytoplasm</keyword>
<keyword evidence="5" id="KW-0143">Chaperone</keyword>